<keyword evidence="3" id="KW-1185">Reference proteome</keyword>
<feature type="domain" description="RGS" evidence="1">
    <location>
        <begin position="78"/>
        <end position="189"/>
    </location>
</feature>
<reference evidence="2" key="2">
    <citation type="journal article" date="2024" name="Plant">
        <title>Genomic evolution and insights into agronomic trait innovations of Sesamum species.</title>
        <authorList>
            <person name="Miao H."/>
            <person name="Wang L."/>
            <person name="Qu L."/>
            <person name="Liu H."/>
            <person name="Sun Y."/>
            <person name="Le M."/>
            <person name="Wang Q."/>
            <person name="Wei S."/>
            <person name="Zheng Y."/>
            <person name="Lin W."/>
            <person name="Duan Y."/>
            <person name="Cao H."/>
            <person name="Xiong S."/>
            <person name="Wang X."/>
            <person name="Wei L."/>
            <person name="Li C."/>
            <person name="Ma Q."/>
            <person name="Ju M."/>
            <person name="Zhao R."/>
            <person name="Li G."/>
            <person name="Mu C."/>
            <person name="Tian Q."/>
            <person name="Mei H."/>
            <person name="Zhang T."/>
            <person name="Gao T."/>
            <person name="Zhang H."/>
        </authorList>
    </citation>
    <scope>NUCLEOTIDE SEQUENCE</scope>
    <source>
        <strain evidence="2">K16</strain>
    </source>
</reference>
<dbReference type="InterPro" id="IPR022709">
    <property type="entry name" value="SCAI"/>
</dbReference>
<accession>A0AAE1WIN7</accession>
<comment type="caution">
    <text evidence="2">The sequence shown here is derived from an EMBL/GenBank/DDBJ whole genome shotgun (WGS) entry which is preliminary data.</text>
</comment>
<gene>
    <name evidence="2" type="ORF">Sango_1872400</name>
</gene>
<dbReference type="AlphaFoldDB" id="A0AAE1WIN7"/>
<sequence>MSKEELVPKTFRALVESAERKFARVRDAPLHPYGGSGPQYGHFYHKVFKAYMRLWKYQQENRAKLMESGLQRWEIGEIASRIGQLYFNQYLRTSEARFLLEAYIFYEAIFHRKYFEGSAKDRGVRFKELRFYARFLMVSLILNRTEMVKLLVEKFKEVVDDSKVNFRETNFKEWKLVVQEIVRFTRADPAFMSARPLRYTVMFDSYPASLPYVARFHAKRLLKFRDALLTSYRKNEVKFAELTLDTFRMLQCLEWEPTGSFYQKHPVESRENGVLADHSITSGLIDINLMADMTDPNLPPNPKKAVLYRPSVTQLIAVIATVCEELPPDSVMLIYLSTSGNSCHCSTSQMENSGTSRKCTVHSAPANSYHEQRNGFGENHITTKADSNQYFENYLLLGPSRNGGPNILFPGDIIPFTRRPLFLIIDSDNSHAFKAGLCLYANIWRSRFAGMSCGFLNKLKKWVVVAPQCFDSTDACDSNGMIERGEPAALFLSPLRPSFKNPSGVDVAQHGSQFTFFLAAPLQAFCQLVDHNFTRDDMEIYDTTESIIATAFSKWEEILCTSTDLDLVWAQLLCDPFLRRLILRFIFCRAVLTLFSLREKGDRYLPVCIPELPNSVAVYSKAVQPAISQLASHLKTPRRSVQLEENSRNIMVIDRMLSMKHHHLLNPEGSSHVFVVIFFCGRTFHA</sequence>
<dbReference type="Pfam" id="PF12070">
    <property type="entry name" value="SCAI"/>
    <property type="match status" value="2"/>
</dbReference>
<evidence type="ECO:0000313" key="2">
    <source>
        <dbReference type="EMBL" id="KAK4394016.1"/>
    </source>
</evidence>
<dbReference type="PROSITE" id="PS50132">
    <property type="entry name" value="RGS"/>
    <property type="match status" value="1"/>
</dbReference>
<evidence type="ECO:0000313" key="3">
    <source>
        <dbReference type="Proteomes" id="UP001289374"/>
    </source>
</evidence>
<dbReference type="PANTHER" id="PTHR21243">
    <property type="entry name" value="PROTEIN SCAI"/>
    <property type="match status" value="1"/>
</dbReference>
<organism evidence="2 3">
    <name type="scientific">Sesamum angolense</name>
    <dbReference type="NCBI Taxonomy" id="2727404"/>
    <lineage>
        <taxon>Eukaryota</taxon>
        <taxon>Viridiplantae</taxon>
        <taxon>Streptophyta</taxon>
        <taxon>Embryophyta</taxon>
        <taxon>Tracheophyta</taxon>
        <taxon>Spermatophyta</taxon>
        <taxon>Magnoliopsida</taxon>
        <taxon>eudicotyledons</taxon>
        <taxon>Gunneridae</taxon>
        <taxon>Pentapetalae</taxon>
        <taxon>asterids</taxon>
        <taxon>lamiids</taxon>
        <taxon>Lamiales</taxon>
        <taxon>Pedaliaceae</taxon>
        <taxon>Sesamum</taxon>
    </lineage>
</organism>
<reference evidence="2" key="1">
    <citation type="submission" date="2020-06" db="EMBL/GenBank/DDBJ databases">
        <authorList>
            <person name="Li T."/>
            <person name="Hu X."/>
            <person name="Zhang T."/>
            <person name="Song X."/>
            <person name="Zhang H."/>
            <person name="Dai N."/>
            <person name="Sheng W."/>
            <person name="Hou X."/>
            <person name="Wei L."/>
        </authorList>
    </citation>
    <scope>NUCLEOTIDE SEQUENCE</scope>
    <source>
        <strain evidence="2">K16</strain>
        <tissue evidence="2">Leaf</tissue>
    </source>
</reference>
<dbReference type="Proteomes" id="UP001289374">
    <property type="component" value="Unassembled WGS sequence"/>
</dbReference>
<proteinExistence type="predicted"/>
<dbReference type="EMBL" id="JACGWL010000010">
    <property type="protein sequence ID" value="KAK4394016.1"/>
    <property type="molecule type" value="Genomic_DNA"/>
</dbReference>
<evidence type="ECO:0000259" key="1">
    <source>
        <dbReference type="PROSITE" id="PS50132"/>
    </source>
</evidence>
<dbReference type="GO" id="GO:0006351">
    <property type="term" value="P:DNA-templated transcription"/>
    <property type="evidence" value="ECO:0007669"/>
    <property type="project" value="InterPro"/>
</dbReference>
<dbReference type="InterPro" id="IPR016137">
    <property type="entry name" value="RGS"/>
</dbReference>
<name>A0AAE1WIN7_9LAMI</name>
<dbReference type="GO" id="GO:0003714">
    <property type="term" value="F:transcription corepressor activity"/>
    <property type="evidence" value="ECO:0007669"/>
    <property type="project" value="InterPro"/>
</dbReference>
<protein>
    <submittedName>
        <fullName evidence="2">Protein SCAI</fullName>
    </submittedName>
</protein>